<evidence type="ECO:0000256" key="5">
    <source>
        <dbReference type="ARBA" id="ARBA00023136"/>
    </source>
</evidence>
<keyword evidence="11" id="KW-1185">Reference proteome</keyword>
<evidence type="ECO:0000313" key="10">
    <source>
        <dbReference type="EMBL" id="GJN25665.1"/>
    </source>
</evidence>
<comment type="similarity">
    <text evidence="2">Belongs to the drug/metabolite transporter (DMT) superfamily. Plant drug/metabolite exporter (P-DME) (TC 2.A.7.4) family.</text>
</comment>
<evidence type="ECO:0000256" key="4">
    <source>
        <dbReference type="ARBA" id="ARBA00022989"/>
    </source>
</evidence>
<name>A0AAV5EU01_ELECO</name>
<dbReference type="InterPro" id="IPR011989">
    <property type="entry name" value="ARM-like"/>
</dbReference>
<comment type="subcellular location">
    <subcellularLocation>
        <location evidence="1">Membrane</location>
        <topology evidence="1">Multi-pass membrane protein</topology>
    </subcellularLocation>
</comment>
<dbReference type="Proteomes" id="UP001054889">
    <property type="component" value="Unassembled WGS sequence"/>
</dbReference>
<feature type="transmembrane region" description="Helical" evidence="7">
    <location>
        <begin position="177"/>
        <end position="197"/>
    </location>
</feature>
<evidence type="ECO:0000256" key="1">
    <source>
        <dbReference type="ARBA" id="ARBA00004141"/>
    </source>
</evidence>
<dbReference type="SUPFAM" id="SSF103481">
    <property type="entry name" value="Multidrug resistance efflux transporter EmrE"/>
    <property type="match status" value="2"/>
</dbReference>
<feature type="transmembrane region" description="Helical" evidence="7">
    <location>
        <begin position="35"/>
        <end position="56"/>
    </location>
</feature>
<evidence type="ECO:0000256" key="6">
    <source>
        <dbReference type="SAM" id="MobiDB-lite"/>
    </source>
</evidence>
<reference evidence="10" key="1">
    <citation type="journal article" date="2018" name="DNA Res.">
        <title>Multiple hybrid de novo genome assembly of finger millet, an orphan allotetraploid crop.</title>
        <authorList>
            <person name="Hatakeyama M."/>
            <person name="Aluri S."/>
            <person name="Balachadran M.T."/>
            <person name="Sivarajan S.R."/>
            <person name="Patrignani A."/>
            <person name="Gruter S."/>
            <person name="Poveda L."/>
            <person name="Shimizu-Inatsugi R."/>
            <person name="Baeten J."/>
            <person name="Francoijs K.J."/>
            <person name="Nataraja K.N."/>
            <person name="Reddy Y.A.N."/>
            <person name="Phadnis S."/>
            <person name="Ravikumar R.L."/>
            <person name="Schlapbach R."/>
            <person name="Sreeman S.M."/>
            <person name="Shimizu K.K."/>
        </authorList>
    </citation>
    <scope>NUCLEOTIDE SEQUENCE</scope>
</reference>
<evidence type="ECO:0000259" key="8">
    <source>
        <dbReference type="Pfam" id="PF00892"/>
    </source>
</evidence>
<feature type="transmembrane region" description="Helical" evidence="7">
    <location>
        <begin position="268"/>
        <end position="287"/>
    </location>
</feature>
<dbReference type="InterPro" id="IPR000620">
    <property type="entry name" value="EamA_dom"/>
</dbReference>
<dbReference type="InterPro" id="IPR045478">
    <property type="entry name" value="Exportin-5_C"/>
</dbReference>
<feature type="transmembrane region" description="Helical" evidence="7">
    <location>
        <begin position="6"/>
        <end position="23"/>
    </location>
</feature>
<gene>
    <name evidence="10" type="primary">gb13523</name>
    <name evidence="10" type="ORF">PR202_gb13523</name>
</gene>
<dbReference type="Gene3D" id="1.25.10.10">
    <property type="entry name" value="Leucine-rich Repeat Variant"/>
    <property type="match status" value="1"/>
</dbReference>
<dbReference type="Pfam" id="PF19273">
    <property type="entry name" value="Exportin-5"/>
    <property type="match status" value="2"/>
</dbReference>
<comment type="caution">
    <text evidence="10">The sequence shown here is derived from an EMBL/GenBank/DDBJ whole genome shotgun (WGS) entry which is preliminary data.</text>
</comment>
<sequence>MGAMKPYVIAIIIQMIYAGLVVVSKAAFNKGMNTFVFIFYRQAASSLLMLPVAFLLESMKFTSATVVSATYNTIPVATFCMALLFRKEVVKLRSPSGIAKLAGVAICLAGVLVIAFYSGPALRPVNPHRSIDFAAPDDAPRCVQWIKGTFLMVLANTTWSLWIVLQAALLQEYPNKMLVTLSQCVFSTVQSFIVAIVAERDFSKWKLRLDVSLIAILYSGFMLNGVCYYLQAWCVQNKGPVFLTVWTPLCLMFTIYCSTFFLGEIVHLGSILGGILLVGGLYSVLWGKGKESEIAPNNKVSVTDEAQDELDRNSKNLEQKKGSGEQEEAAANFEQEDNDEKGRGYVDSLMRVSLQLLRHGFVPEVRRHGLNLMLHLLRFRWDGLHIEEWRRSSFSADAGLIAGLYDTTDILPSKSDVAALMTEVSLSGGIPFLNDFLRSIMFLTERGPTEAELAAFILNSISESRIDCGFDPDGNQFAVILSDRDEVLPTIMLILSSLLEKHGRAVLAEQPDQLIVSRRNRALAVITCLFAANAYAKWVPVVHLDKYGLIERCKSFLNSTDLRVVALQFFKILCQRRRPLFATDDYDNVMNLVFWILMSISKDSLTELEIHHGFLGEKQLIFTGRICECLVTLGSLNMQFIIADGNRATHFFQQMLKYYQHSKFALHFRYVACDPRDVASAVNSTSMASTVKRNSGALVFVSDDILTGIMDFSLKRIPKKSASAAITPETLELWSDELQGQNGFVQYRCILLDLIRTVAYKRPVIAVSRAVQRINCIIEDASAVSKHPKDPSEAQNARLQICLFIIRICQSVDGTYLPSDIKSQRINIFEGCGPGNDLEQNIIHGIADIDCEGFTKSVDEKMLGVPRTMSCHPEKNELLLMEHNILSETFVTVASFPRIQGSNHLLTDLLHSLNTIWTQPDWEKTYVCYTYRLFGLFADYQFTTIVHLLVKSFEAVLTSNRVVESTGVEGHPSASSCILSKLILTLVLKVLGCIQTLWNGPIAYNLSGVVAEDIRLLLENGNQPMIAETKLQKTAGIWLKDIRDTG</sequence>
<evidence type="ECO:0000313" key="11">
    <source>
        <dbReference type="Proteomes" id="UP001054889"/>
    </source>
</evidence>
<feature type="transmembrane region" description="Helical" evidence="7">
    <location>
        <begin position="242"/>
        <end position="262"/>
    </location>
</feature>
<dbReference type="SUPFAM" id="SSF48371">
    <property type="entry name" value="ARM repeat"/>
    <property type="match status" value="1"/>
</dbReference>
<keyword evidence="4 7" id="KW-1133">Transmembrane helix</keyword>
<dbReference type="Pfam" id="PF00892">
    <property type="entry name" value="EamA"/>
    <property type="match status" value="1"/>
</dbReference>
<dbReference type="InterPro" id="IPR037185">
    <property type="entry name" value="EmrE-like"/>
</dbReference>
<feature type="transmembrane region" description="Helical" evidence="7">
    <location>
        <begin position="62"/>
        <end position="85"/>
    </location>
</feature>
<dbReference type="InterPro" id="IPR030184">
    <property type="entry name" value="WAT1-related"/>
</dbReference>
<evidence type="ECO:0008006" key="12">
    <source>
        <dbReference type="Google" id="ProtNLM"/>
    </source>
</evidence>
<reference evidence="10" key="2">
    <citation type="submission" date="2021-12" db="EMBL/GenBank/DDBJ databases">
        <title>Resequencing data analysis of finger millet.</title>
        <authorList>
            <person name="Hatakeyama M."/>
            <person name="Aluri S."/>
            <person name="Balachadran M.T."/>
            <person name="Sivarajan S.R."/>
            <person name="Poveda L."/>
            <person name="Shimizu-Inatsugi R."/>
            <person name="Schlapbach R."/>
            <person name="Sreeman S.M."/>
            <person name="Shimizu K.K."/>
        </authorList>
    </citation>
    <scope>NUCLEOTIDE SEQUENCE</scope>
</reference>
<feature type="transmembrane region" description="Helical" evidence="7">
    <location>
        <begin position="209"/>
        <end position="230"/>
    </location>
</feature>
<dbReference type="InterPro" id="IPR016024">
    <property type="entry name" value="ARM-type_fold"/>
</dbReference>
<keyword evidence="3 7" id="KW-0812">Transmembrane</keyword>
<dbReference type="EMBL" id="BQKI01000078">
    <property type="protein sequence ID" value="GJN25665.1"/>
    <property type="molecule type" value="Genomic_DNA"/>
</dbReference>
<accession>A0AAV5EU01</accession>
<dbReference type="PANTHER" id="PTHR31218">
    <property type="entry name" value="WAT1-RELATED PROTEIN"/>
    <property type="match status" value="1"/>
</dbReference>
<feature type="domain" description="Exportin-5 C-terminal" evidence="9">
    <location>
        <begin position="617"/>
        <end position="781"/>
    </location>
</feature>
<evidence type="ECO:0000256" key="3">
    <source>
        <dbReference type="ARBA" id="ARBA00022692"/>
    </source>
</evidence>
<organism evidence="10 11">
    <name type="scientific">Eleusine coracana subsp. coracana</name>
    <dbReference type="NCBI Taxonomy" id="191504"/>
    <lineage>
        <taxon>Eukaryota</taxon>
        <taxon>Viridiplantae</taxon>
        <taxon>Streptophyta</taxon>
        <taxon>Embryophyta</taxon>
        <taxon>Tracheophyta</taxon>
        <taxon>Spermatophyta</taxon>
        <taxon>Magnoliopsida</taxon>
        <taxon>Liliopsida</taxon>
        <taxon>Poales</taxon>
        <taxon>Poaceae</taxon>
        <taxon>PACMAD clade</taxon>
        <taxon>Chloridoideae</taxon>
        <taxon>Cynodonteae</taxon>
        <taxon>Eleusininae</taxon>
        <taxon>Eleusine</taxon>
    </lineage>
</organism>
<evidence type="ECO:0000259" key="9">
    <source>
        <dbReference type="Pfam" id="PF19273"/>
    </source>
</evidence>
<dbReference type="GO" id="GO:0022857">
    <property type="term" value="F:transmembrane transporter activity"/>
    <property type="evidence" value="ECO:0007669"/>
    <property type="project" value="InterPro"/>
</dbReference>
<feature type="compositionally biased region" description="Basic and acidic residues" evidence="6">
    <location>
        <begin position="309"/>
        <end position="324"/>
    </location>
</feature>
<dbReference type="AlphaFoldDB" id="A0AAV5EU01"/>
<feature type="domain" description="EamA" evidence="8">
    <location>
        <begin position="147"/>
        <end position="285"/>
    </location>
</feature>
<dbReference type="GO" id="GO:0016020">
    <property type="term" value="C:membrane"/>
    <property type="evidence" value="ECO:0007669"/>
    <property type="project" value="UniProtKB-SubCell"/>
</dbReference>
<feature type="domain" description="Exportin-5 C-terminal" evidence="9">
    <location>
        <begin position="855"/>
        <end position="1011"/>
    </location>
</feature>
<protein>
    <recommendedName>
        <fullName evidence="12">WAT1-related protein</fullName>
    </recommendedName>
</protein>
<evidence type="ECO:0000256" key="2">
    <source>
        <dbReference type="ARBA" id="ARBA00007635"/>
    </source>
</evidence>
<feature type="transmembrane region" description="Helical" evidence="7">
    <location>
        <begin position="145"/>
        <end position="165"/>
    </location>
</feature>
<feature type="transmembrane region" description="Helical" evidence="7">
    <location>
        <begin position="97"/>
        <end position="117"/>
    </location>
</feature>
<evidence type="ECO:0000256" key="7">
    <source>
        <dbReference type="SAM" id="Phobius"/>
    </source>
</evidence>
<keyword evidence="5 7" id="KW-0472">Membrane</keyword>
<proteinExistence type="inferred from homology"/>
<feature type="region of interest" description="Disordered" evidence="6">
    <location>
        <begin position="305"/>
        <end position="341"/>
    </location>
</feature>